<feature type="region of interest" description="Disordered" evidence="1">
    <location>
        <begin position="71"/>
        <end position="99"/>
    </location>
</feature>
<comment type="caution">
    <text evidence="2">The sequence shown here is derived from an EMBL/GenBank/DDBJ whole genome shotgun (WGS) entry which is preliminary data.</text>
</comment>
<reference evidence="2 3" key="1">
    <citation type="submission" date="2018-08" db="EMBL/GenBank/DDBJ databases">
        <title>Actinomadura jelena sp. nov., a novel Actinomycete isolated from soil in Chad.</title>
        <authorList>
            <person name="Shi L."/>
        </authorList>
    </citation>
    <scope>NUCLEOTIDE SEQUENCE [LARGE SCALE GENOMIC DNA]</scope>
    <source>
        <strain evidence="2 3">NEAU-G17</strain>
    </source>
</reference>
<feature type="compositionally biased region" description="Basic and acidic residues" evidence="1">
    <location>
        <begin position="81"/>
        <end position="99"/>
    </location>
</feature>
<accession>A0A372JFT9</accession>
<evidence type="ECO:0000256" key="1">
    <source>
        <dbReference type="SAM" id="MobiDB-lite"/>
    </source>
</evidence>
<dbReference type="EMBL" id="QURH01000706">
    <property type="protein sequence ID" value="RFU38769.1"/>
    <property type="molecule type" value="Genomic_DNA"/>
</dbReference>
<name>A0A372JFT9_9ACTN</name>
<dbReference type="Proteomes" id="UP000261811">
    <property type="component" value="Unassembled WGS sequence"/>
</dbReference>
<gene>
    <name evidence="2" type="ORF">DZF91_25960</name>
</gene>
<dbReference type="AlphaFoldDB" id="A0A372JFT9"/>
<evidence type="ECO:0000313" key="2">
    <source>
        <dbReference type="EMBL" id="RFU38769.1"/>
    </source>
</evidence>
<protein>
    <submittedName>
        <fullName evidence="2">Uncharacterized protein</fullName>
    </submittedName>
</protein>
<sequence length="99" mass="10051">ARSGADHRSATRGAVGADGGFGGVGGLGGFGGVGGVMVGSLLEGRPRAPPTAHQLRRFPIDTPACRVCHPDRGRPGMARCGQRDATKITKIPHDGDPGR</sequence>
<feature type="non-terminal residue" evidence="2">
    <location>
        <position position="1"/>
    </location>
</feature>
<organism evidence="2 3">
    <name type="scientific">Actinomadura logoneensis</name>
    <dbReference type="NCBI Taxonomy" id="2293572"/>
    <lineage>
        <taxon>Bacteria</taxon>
        <taxon>Bacillati</taxon>
        <taxon>Actinomycetota</taxon>
        <taxon>Actinomycetes</taxon>
        <taxon>Streptosporangiales</taxon>
        <taxon>Thermomonosporaceae</taxon>
        <taxon>Actinomadura</taxon>
    </lineage>
</organism>
<evidence type="ECO:0000313" key="3">
    <source>
        <dbReference type="Proteomes" id="UP000261811"/>
    </source>
</evidence>
<feature type="region of interest" description="Disordered" evidence="1">
    <location>
        <begin position="1"/>
        <end position="23"/>
    </location>
</feature>
<proteinExistence type="predicted"/>
<keyword evidence="3" id="KW-1185">Reference proteome</keyword>